<dbReference type="PIRSF" id="PIRSF006060">
    <property type="entry name" value="AA_transporter"/>
    <property type="match status" value="1"/>
</dbReference>
<keyword evidence="3 6" id="KW-0812">Transmembrane</keyword>
<keyword evidence="8" id="KW-1185">Reference proteome</keyword>
<evidence type="ECO:0000256" key="1">
    <source>
        <dbReference type="ARBA" id="ARBA00004651"/>
    </source>
</evidence>
<reference evidence="7 8" key="1">
    <citation type="journal article" date="2008" name="J. Biotechnol.">
        <title>The lifestyle of Corynebacterium urealyticum derived from its complete genome sequence established by pyrosequencing.</title>
        <authorList>
            <person name="Tauch A."/>
            <person name="Trost E."/>
            <person name="Tilker A."/>
            <person name="Ludewig U."/>
            <person name="Schneiker S."/>
            <person name="Goesmann A."/>
            <person name="Arnold W."/>
            <person name="Bekel T."/>
            <person name="Brinkrolf K."/>
            <person name="Brune I."/>
            <person name="Goetker S."/>
            <person name="Kalinowski J."/>
            <person name="Kamp P.-B."/>
            <person name="Lobo F.P."/>
            <person name="Viehoever P."/>
            <person name="Weisshaar B."/>
            <person name="Soriano F."/>
            <person name="Droege M."/>
            <person name="Puehler A."/>
        </authorList>
    </citation>
    <scope>NUCLEOTIDE SEQUENCE [LARGE SCALE GENOMIC DNA]</scope>
    <source>
        <strain evidence="8">ATCC 43042 / DSM 7109</strain>
    </source>
</reference>
<evidence type="ECO:0000313" key="7">
    <source>
        <dbReference type="EMBL" id="CAQ05862.1"/>
    </source>
</evidence>
<evidence type="ECO:0000256" key="4">
    <source>
        <dbReference type="ARBA" id="ARBA00022989"/>
    </source>
</evidence>
<dbReference type="Proteomes" id="UP000001727">
    <property type="component" value="Chromosome"/>
</dbReference>
<feature type="transmembrane region" description="Helical" evidence="6">
    <location>
        <begin position="127"/>
        <end position="151"/>
    </location>
</feature>
<dbReference type="PANTHER" id="PTHR42770:SF7">
    <property type="entry name" value="MEMBRANE PROTEIN"/>
    <property type="match status" value="1"/>
</dbReference>
<dbReference type="eggNOG" id="COG0531">
    <property type="taxonomic scope" value="Bacteria"/>
</dbReference>
<feature type="transmembrane region" description="Helical" evidence="6">
    <location>
        <begin position="403"/>
        <end position="425"/>
    </location>
</feature>
<proteinExistence type="predicted"/>
<sequence>MSELKKTIGPWGLVAIGAAGVIGSSYLYLASSLFDNFTLGGVVIGMVLATFLAACVAVGIGELAAMFPRAGGEFVYSYISFGRFPAFLVGWLLLATYTGIVGFYITATGRLISTFVDGLDVIPLYDIGGGVMYLPILLIGLVLVGGTVLVNWFGTELSFKLQLVLFIILIAIGLLIVVVAFGAGSYENTRPAFGDLSPVEGGASAIAFVIPALGFLTGFSVVAVLSEEADVRPNQLGRLIVLSVLIAGLFYAIIFYATGWIIPWRQTAQLENGTVEAFSVAGFSNLSTLAFIAGVIGIVTTVISVFASASRLAFSLARVGLLPTVFGHVDGKTGVPRNAILLIASMGLIVGLIGPDAIQWILNVGGFFVAAIWVLTVLAFYTVRRNYPKARRPYRVRYSYLPALGGVGGLILVALTLAPASPLAFQSPFEYGLVIVFLALGVVLYGLAPKNQSKEQSLKGMLGDYTKQIE</sequence>
<dbReference type="GO" id="GO:0005886">
    <property type="term" value="C:plasma membrane"/>
    <property type="evidence" value="ECO:0007669"/>
    <property type="project" value="UniProtKB-SubCell"/>
</dbReference>
<feature type="transmembrane region" description="Helical" evidence="6">
    <location>
        <begin position="163"/>
        <end position="183"/>
    </location>
</feature>
<feature type="transmembrane region" description="Helical" evidence="6">
    <location>
        <begin position="335"/>
        <end position="354"/>
    </location>
</feature>
<keyword evidence="4 6" id="KW-1133">Transmembrane helix</keyword>
<evidence type="ECO:0000256" key="6">
    <source>
        <dbReference type="SAM" id="Phobius"/>
    </source>
</evidence>
<protein>
    <submittedName>
        <fullName evidence="7">Putative transporter</fullName>
    </submittedName>
</protein>
<dbReference type="InterPro" id="IPR050367">
    <property type="entry name" value="APC_superfamily"/>
</dbReference>
<gene>
    <name evidence="7" type="ordered locus">cu1903</name>
</gene>
<dbReference type="KEGG" id="cur:cu1903"/>
<dbReference type="PANTHER" id="PTHR42770">
    <property type="entry name" value="AMINO ACID TRANSPORTER-RELATED"/>
    <property type="match status" value="1"/>
</dbReference>
<dbReference type="GeneID" id="60604682"/>
<dbReference type="Gene3D" id="1.20.1740.10">
    <property type="entry name" value="Amino acid/polyamine transporter I"/>
    <property type="match status" value="1"/>
</dbReference>
<feature type="transmembrane region" description="Helical" evidence="6">
    <location>
        <begin position="431"/>
        <end position="448"/>
    </location>
</feature>
<evidence type="ECO:0000313" key="8">
    <source>
        <dbReference type="Proteomes" id="UP000001727"/>
    </source>
</evidence>
<dbReference type="STRING" id="504474.cu1903"/>
<feature type="transmembrane region" description="Helical" evidence="6">
    <location>
        <begin position="86"/>
        <end position="107"/>
    </location>
</feature>
<dbReference type="InterPro" id="IPR002293">
    <property type="entry name" value="AA/rel_permease1"/>
</dbReference>
<keyword evidence="5 6" id="KW-0472">Membrane</keyword>
<dbReference type="Pfam" id="PF13520">
    <property type="entry name" value="AA_permease_2"/>
    <property type="match status" value="1"/>
</dbReference>
<dbReference type="HOGENOM" id="CLU_007946_15_13_11"/>
<dbReference type="AlphaFoldDB" id="B1VIR6"/>
<keyword evidence="2" id="KW-1003">Cell membrane</keyword>
<evidence type="ECO:0000256" key="3">
    <source>
        <dbReference type="ARBA" id="ARBA00022692"/>
    </source>
</evidence>
<dbReference type="RefSeq" id="WP_012361136.1">
    <property type="nucleotide sequence ID" value="NC_010545.1"/>
</dbReference>
<evidence type="ECO:0000256" key="5">
    <source>
        <dbReference type="ARBA" id="ARBA00023136"/>
    </source>
</evidence>
<evidence type="ECO:0000256" key="2">
    <source>
        <dbReference type="ARBA" id="ARBA00022475"/>
    </source>
</evidence>
<feature type="transmembrane region" description="Helical" evidence="6">
    <location>
        <begin position="12"/>
        <end position="30"/>
    </location>
</feature>
<feature type="transmembrane region" description="Helical" evidence="6">
    <location>
        <begin position="42"/>
        <end position="65"/>
    </location>
</feature>
<comment type="subcellular location">
    <subcellularLocation>
        <location evidence="1">Cell membrane</location>
        <topology evidence="1">Multi-pass membrane protein</topology>
    </subcellularLocation>
</comment>
<organism evidence="7 8">
    <name type="scientific">Corynebacterium urealyticum (strain ATCC 43042 / DSM 7109)</name>
    <dbReference type="NCBI Taxonomy" id="504474"/>
    <lineage>
        <taxon>Bacteria</taxon>
        <taxon>Bacillati</taxon>
        <taxon>Actinomycetota</taxon>
        <taxon>Actinomycetes</taxon>
        <taxon>Mycobacteriales</taxon>
        <taxon>Corynebacteriaceae</taxon>
        <taxon>Corynebacterium</taxon>
    </lineage>
</organism>
<feature type="transmembrane region" description="Helical" evidence="6">
    <location>
        <begin position="360"/>
        <end position="383"/>
    </location>
</feature>
<feature type="transmembrane region" description="Helical" evidence="6">
    <location>
        <begin position="203"/>
        <end position="225"/>
    </location>
</feature>
<feature type="transmembrane region" description="Helical" evidence="6">
    <location>
        <begin position="289"/>
        <end position="314"/>
    </location>
</feature>
<name>B1VIR6_CORU7</name>
<dbReference type="GO" id="GO:0022857">
    <property type="term" value="F:transmembrane transporter activity"/>
    <property type="evidence" value="ECO:0007669"/>
    <property type="project" value="InterPro"/>
</dbReference>
<feature type="transmembrane region" description="Helical" evidence="6">
    <location>
        <begin position="237"/>
        <end position="262"/>
    </location>
</feature>
<accession>B1VIR6</accession>
<dbReference type="EMBL" id="AM942444">
    <property type="protein sequence ID" value="CAQ05862.1"/>
    <property type="molecule type" value="Genomic_DNA"/>
</dbReference>